<protein>
    <submittedName>
        <fullName evidence="2">Spore cortex biosynthesis protein YabQ</fullName>
    </submittedName>
</protein>
<evidence type="ECO:0000256" key="1">
    <source>
        <dbReference type="SAM" id="Phobius"/>
    </source>
</evidence>
<dbReference type="Pfam" id="PF09578">
    <property type="entry name" value="Spore_YabQ"/>
    <property type="match status" value="1"/>
</dbReference>
<feature type="transmembrane region" description="Helical" evidence="1">
    <location>
        <begin position="70"/>
        <end position="87"/>
    </location>
</feature>
<accession>A0ABW4ZYP1</accession>
<comment type="caution">
    <text evidence="2">The sequence shown here is derived from an EMBL/GenBank/DDBJ whole genome shotgun (WGS) entry which is preliminary data.</text>
</comment>
<keyword evidence="1" id="KW-0472">Membrane</keyword>
<feature type="transmembrane region" description="Helical" evidence="1">
    <location>
        <begin position="108"/>
        <end position="132"/>
    </location>
</feature>
<dbReference type="NCBIfam" id="TIGR02893">
    <property type="entry name" value="spore_yabQ"/>
    <property type="match status" value="1"/>
</dbReference>
<organism evidence="2 3">
    <name type="scientific">Tumebacillus lipolyticus</name>
    <dbReference type="NCBI Taxonomy" id="1280370"/>
    <lineage>
        <taxon>Bacteria</taxon>
        <taxon>Bacillati</taxon>
        <taxon>Bacillota</taxon>
        <taxon>Bacilli</taxon>
        <taxon>Bacillales</taxon>
        <taxon>Alicyclobacillaceae</taxon>
        <taxon>Tumebacillus</taxon>
    </lineage>
</organism>
<evidence type="ECO:0000313" key="2">
    <source>
        <dbReference type="EMBL" id="MFD2170685.1"/>
    </source>
</evidence>
<gene>
    <name evidence="2" type="primary">yabQ</name>
    <name evidence="2" type="ORF">ACFSOY_11790</name>
</gene>
<keyword evidence="3" id="KW-1185">Reference proteome</keyword>
<dbReference type="InterPro" id="IPR019074">
    <property type="entry name" value="YabQ"/>
</dbReference>
<evidence type="ECO:0000313" key="3">
    <source>
        <dbReference type="Proteomes" id="UP001597343"/>
    </source>
</evidence>
<reference evidence="3" key="1">
    <citation type="journal article" date="2019" name="Int. J. Syst. Evol. Microbiol.">
        <title>The Global Catalogue of Microorganisms (GCM) 10K type strain sequencing project: providing services to taxonomists for standard genome sequencing and annotation.</title>
        <authorList>
            <consortium name="The Broad Institute Genomics Platform"/>
            <consortium name="The Broad Institute Genome Sequencing Center for Infectious Disease"/>
            <person name="Wu L."/>
            <person name="Ma J."/>
        </authorList>
    </citation>
    <scope>NUCLEOTIDE SEQUENCE [LARGE SCALE GENOMIC DNA]</scope>
    <source>
        <strain evidence="3">CGMCC 1.13574</strain>
    </source>
</reference>
<dbReference type="EMBL" id="JBHUIO010000006">
    <property type="protein sequence ID" value="MFD2170685.1"/>
    <property type="molecule type" value="Genomic_DNA"/>
</dbReference>
<keyword evidence="1" id="KW-0812">Transmembrane</keyword>
<keyword evidence="1" id="KW-1133">Transmembrane helix</keyword>
<dbReference type="Proteomes" id="UP001597343">
    <property type="component" value="Unassembled WGS sequence"/>
</dbReference>
<dbReference type="RefSeq" id="WP_386046897.1">
    <property type="nucleotide sequence ID" value="NZ_JBHUIO010000006.1"/>
</dbReference>
<feature type="transmembrane region" description="Helical" evidence="1">
    <location>
        <begin position="6"/>
        <end position="27"/>
    </location>
</feature>
<name>A0ABW4ZYP1_9BACL</name>
<proteinExistence type="predicted"/>
<feature type="transmembrane region" description="Helical" evidence="1">
    <location>
        <begin position="39"/>
        <end position="58"/>
    </location>
</feature>
<sequence>MNQQMQYLAILSMSLSGAVLGAVYDVYRTILSEWKYLRFLGPVLDFLFWVFALLLVLVALHEVNHGDVRVYVFVLLGIGLVLYRLLLRKLVVGSTVRIVLAITFSVKMIYRLFMMLVVTPLLWIGSLLLALWRLIDRLAAGLERLILWPFQPLLRVCSWLLHKLYRLAIEPLVGPVVRPVQKFVQRVKSRWKGFLRAVAKWLVGKDQDDDDNKKR</sequence>